<feature type="domain" description="ABC1 atypical kinase-like" evidence="3">
    <location>
        <begin position="93"/>
        <end position="312"/>
    </location>
</feature>
<dbReference type="InterPro" id="IPR050154">
    <property type="entry name" value="UbiB_kinase"/>
</dbReference>
<keyword evidence="5" id="KW-1185">Reference proteome</keyword>
<dbReference type="Pfam" id="PF03109">
    <property type="entry name" value="ABC1"/>
    <property type="match status" value="1"/>
</dbReference>
<feature type="transmembrane region" description="Helical" evidence="2">
    <location>
        <begin position="472"/>
        <end position="492"/>
    </location>
</feature>
<keyword evidence="2" id="KW-0472">Membrane</keyword>
<evidence type="ECO:0000313" key="5">
    <source>
        <dbReference type="Proteomes" id="UP000318065"/>
    </source>
</evidence>
<dbReference type="AlphaFoldDB" id="A0A510HI08"/>
<evidence type="ECO:0000259" key="3">
    <source>
        <dbReference type="Pfam" id="PF03109"/>
    </source>
</evidence>
<reference evidence="4" key="1">
    <citation type="journal article" date="2019" name="Microbiol. Resour. Announc.">
        <title>Complete Genome Sequence of Rubrobacter xylanophilus Strain AA3-22, Isolated from Arima Onsen in Japan.</title>
        <authorList>
            <person name="Tomariguchi N."/>
            <person name="Miyazaki K."/>
        </authorList>
    </citation>
    <scope>NUCLEOTIDE SEQUENCE [LARGE SCALE GENOMIC DNA]</scope>
    <source>
        <strain evidence="4">AA3-22</strain>
    </source>
</reference>
<dbReference type="Proteomes" id="UP000318065">
    <property type="component" value="Chromosome"/>
</dbReference>
<dbReference type="OrthoDB" id="5240881at2"/>
<dbReference type="InterPro" id="IPR004147">
    <property type="entry name" value="ABC1_dom"/>
</dbReference>
<evidence type="ECO:0000313" key="4">
    <source>
        <dbReference type="EMBL" id="BBL79632.1"/>
    </source>
</evidence>
<comment type="similarity">
    <text evidence="1">Belongs to the protein kinase superfamily. ADCK protein kinase family.</text>
</comment>
<dbReference type="RefSeq" id="WP_143527625.1">
    <property type="nucleotide sequence ID" value="NZ_AP019791.1"/>
</dbReference>
<dbReference type="PANTHER" id="PTHR10566:SF113">
    <property type="entry name" value="PROTEIN ACTIVITY OF BC1 COMPLEX KINASE 7, CHLOROPLASTIC"/>
    <property type="match status" value="1"/>
</dbReference>
<keyword evidence="4" id="KW-0830">Ubiquinone</keyword>
<accession>A0A510HI08</accession>
<dbReference type="PANTHER" id="PTHR10566">
    <property type="entry name" value="CHAPERONE-ACTIVITY OF BC1 COMPLEX CABC1 -RELATED"/>
    <property type="match status" value="1"/>
</dbReference>
<organism evidence="4 5">
    <name type="scientific">Rubrobacter xylanophilus</name>
    <dbReference type="NCBI Taxonomy" id="49319"/>
    <lineage>
        <taxon>Bacteria</taxon>
        <taxon>Bacillati</taxon>
        <taxon>Actinomycetota</taxon>
        <taxon>Rubrobacteria</taxon>
        <taxon>Rubrobacterales</taxon>
        <taxon>Rubrobacteraceae</taxon>
        <taxon>Rubrobacter</taxon>
    </lineage>
</organism>
<protein>
    <submittedName>
        <fullName evidence="4">Ubiquinone biosynthesis protein UbiB</fullName>
    </submittedName>
</protein>
<name>A0A510HI08_9ACTN</name>
<keyword evidence="2" id="KW-0812">Transmembrane</keyword>
<evidence type="ECO:0000256" key="2">
    <source>
        <dbReference type="SAM" id="Phobius"/>
    </source>
</evidence>
<proteinExistence type="inferred from homology"/>
<sequence length="529" mass="58670">MDDASRGLPEGPARRAARIARVGARYGFGFVFGRRLGPFRREDPEHVGPRLRRSLEELGPIFTELGRFLSARRDLLPPEIAAELSRAESPPKPAPPGKVRAILQRELGNQVERMFVHFEEFPVRIGVFTQAHRATLPGDRPALVVISRPGVRRELLAMRPVADVVRRRLGDRLPLDPVEAVSEFAAHAGHRRDMHLAAQNVRRMGAMDLPLRMPEVYRDYSTARCLTLEAPGEWSAPDQEGYHACADALVQLTVREGVFLADPAPERLTVDGNGELWLLDPTEAFSLDPERMRALAEVLAAVWREDVDGIIRSLPLVGASVPRNDAALKRELRETLGSLGGPLWREHPLVRLRNASLEALRRGGARLPDELCQLLRSLADTEELGRTMSGEDYLGTVPAVEAARELISRRRNPRYVLERTARRLNRPELYADYPRQLHALLEELKDGEVEVRFRHGGLDELISKLDILANRLVFALLIAALIVGSSMLGVFVRGGPQVLGLSIFGFAGFVAAALLGLALLVGIIRSGRL</sequence>
<keyword evidence="2" id="KW-1133">Transmembrane helix</keyword>
<gene>
    <name evidence="4" type="ORF">RxyAA322_14860</name>
</gene>
<dbReference type="EMBL" id="AP019791">
    <property type="protein sequence ID" value="BBL79632.1"/>
    <property type="molecule type" value="Genomic_DNA"/>
</dbReference>
<evidence type="ECO:0000256" key="1">
    <source>
        <dbReference type="ARBA" id="ARBA00009670"/>
    </source>
</evidence>
<feature type="transmembrane region" description="Helical" evidence="2">
    <location>
        <begin position="498"/>
        <end position="524"/>
    </location>
</feature>